<sequence length="142" mass="16495">MKLTSKVIREAHKLTKDIKTQYPEVDYKTQLGICLSFLLSEKKEVKEVKKVRKEGEQLVVALLKNKREGAVSENTITGRKYYMALTEENYKEVIFQLRGVEADIRIIGGHKDMFESIRPAMIQDQKVKALWRSAFGYKKSLR</sequence>
<keyword evidence="2" id="KW-1185">Reference proteome</keyword>
<accession>A0A4U9RJ69</accession>
<name>A0A4U9RJ69_HATHI</name>
<dbReference type="Proteomes" id="UP000308489">
    <property type="component" value="Chromosome 1"/>
</dbReference>
<gene>
    <name evidence="1" type="ORF">NCTC503_01303</name>
</gene>
<dbReference type="AlphaFoldDB" id="A0A4U9RJ69"/>
<dbReference type="RefSeq" id="WP_138209974.1">
    <property type="nucleotide sequence ID" value="NZ_CBCRUQ010000017.1"/>
</dbReference>
<organism evidence="1 2">
    <name type="scientific">Hathewaya histolytica</name>
    <name type="common">Clostridium histolyticum</name>
    <dbReference type="NCBI Taxonomy" id="1498"/>
    <lineage>
        <taxon>Bacteria</taxon>
        <taxon>Bacillati</taxon>
        <taxon>Bacillota</taxon>
        <taxon>Clostridia</taxon>
        <taxon>Eubacteriales</taxon>
        <taxon>Clostridiaceae</taxon>
        <taxon>Hathewaya</taxon>
    </lineage>
</organism>
<evidence type="ECO:0000313" key="2">
    <source>
        <dbReference type="Proteomes" id="UP000308489"/>
    </source>
</evidence>
<proteinExistence type="predicted"/>
<evidence type="ECO:0000313" key="1">
    <source>
        <dbReference type="EMBL" id="VTQ88860.1"/>
    </source>
</evidence>
<protein>
    <submittedName>
        <fullName evidence="1">Uncharacterized protein</fullName>
    </submittedName>
</protein>
<dbReference type="KEGG" id="hhw:NCTC503_01303"/>
<dbReference type="EMBL" id="LR590481">
    <property type="protein sequence ID" value="VTQ88860.1"/>
    <property type="molecule type" value="Genomic_DNA"/>
</dbReference>
<dbReference type="OrthoDB" id="2667318at2"/>
<reference evidence="1 2" key="1">
    <citation type="submission" date="2019-05" db="EMBL/GenBank/DDBJ databases">
        <authorList>
            <consortium name="Pathogen Informatics"/>
        </authorList>
    </citation>
    <scope>NUCLEOTIDE SEQUENCE [LARGE SCALE GENOMIC DNA]</scope>
    <source>
        <strain evidence="1 2">NCTC503</strain>
    </source>
</reference>